<proteinExistence type="inferred from homology"/>
<evidence type="ECO:0000256" key="7">
    <source>
        <dbReference type="SAM" id="Phobius"/>
    </source>
</evidence>
<dbReference type="GO" id="GO:0006508">
    <property type="term" value="P:proteolysis"/>
    <property type="evidence" value="ECO:0007669"/>
    <property type="project" value="UniProtKB-KW"/>
</dbReference>
<dbReference type="Gramene" id="KJB26861">
    <property type="protein sequence ID" value="KJB26861"/>
    <property type="gene ID" value="B456_004G263600"/>
</dbReference>
<dbReference type="GO" id="GO:0004190">
    <property type="term" value="F:aspartic-type endopeptidase activity"/>
    <property type="evidence" value="ECO:0007669"/>
    <property type="project" value="UniProtKB-KW"/>
</dbReference>
<dbReference type="InterPro" id="IPR033121">
    <property type="entry name" value="PEPTIDASE_A1"/>
</dbReference>
<dbReference type="Pfam" id="PF14543">
    <property type="entry name" value="TAXi_N"/>
    <property type="match status" value="1"/>
</dbReference>
<keyword evidence="10" id="KW-1185">Reference proteome</keyword>
<keyword evidence="2" id="KW-0645">Protease</keyword>
<evidence type="ECO:0000259" key="8">
    <source>
        <dbReference type="PROSITE" id="PS51767"/>
    </source>
</evidence>
<feature type="active site" evidence="6">
    <location>
        <position position="315"/>
    </location>
</feature>
<evidence type="ECO:0000256" key="4">
    <source>
        <dbReference type="ARBA" id="ARBA00022801"/>
    </source>
</evidence>
<reference evidence="9 10" key="1">
    <citation type="journal article" date="2012" name="Nature">
        <title>Repeated polyploidization of Gossypium genomes and the evolution of spinnable cotton fibres.</title>
        <authorList>
            <person name="Paterson A.H."/>
            <person name="Wendel J.F."/>
            <person name="Gundlach H."/>
            <person name="Guo H."/>
            <person name="Jenkins J."/>
            <person name="Jin D."/>
            <person name="Llewellyn D."/>
            <person name="Showmaker K.C."/>
            <person name="Shu S."/>
            <person name="Udall J."/>
            <person name="Yoo M.J."/>
            <person name="Byers R."/>
            <person name="Chen W."/>
            <person name="Doron-Faigenboim A."/>
            <person name="Duke M.V."/>
            <person name="Gong L."/>
            <person name="Grimwood J."/>
            <person name="Grover C."/>
            <person name="Grupp K."/>
            <person name="Hu G."/>
            <person name="Lee T.H."/>
            <person name="Li J."/>
            <person name="Lin L."/>
            <person name="Liu T."/>
            <person name="Marler B.S."/>
            <person name="Page J.T."/>
            <person name="Roberts A.W."/>
            <person name="Romanel E."/>
            <person name="Sanders W.S."/>
            <person name="Szadkowski E."/>
            <person name="Tan X."/>
            <person name="Tang H."/>
            <person name="Xu C."/>
            <person name="Wang J."/>
            <person name="Wang Z."/>
            <person name="Zhang D."/>
            <person name="Zhang L."/>
            <person name="Ashrafi H."/>
            <person name="Bedon F."/>
            <person name="Bowers J.E."/>
            <person name="Brubaker C.L."/>
            <person name="Chee P.W."/>
            <person name="Das S."/>
            <person name="Gingle A.R."/>
            <person name="Haigler C.H."/>
            <person name="Harker D."/>
            <person name="Hoffmann L.V."/>
            <person name="Hovav R."/>
            <person name="Jones D.C."/>
            <person name="Lemke C."/>
            <person name="Mansoor S."/>
            <person name="ur Rahman M."/>
            <person name="Rainville L.N."/>
            <person name="Rambani A."/>
            <person name="Reddy U.K."/>
            <person name="Rong J.K."/>
            <person name="Saranga Y."/>
            <person name="Scheffler B.E."/>
            <person name="Scheffler J.A."/>
            <person name="Stelly D.M."/>
            <person name="Triplett B.A."/>
            <person name="Van Deynze A."/>
            <person name="Vaslin M.F."/>
            <person name="Waghmare V.N."/>
            <person name="Walford S.A."/>
            <person name="Wright R.J."/>
            <person name="Zaki E.A."/>
            <person name="Zhang T."/>
            <person name="Dennis E.S."/>
            <person name="Mayer K.F."/>
            <person name="Peterson D.G."/>
            <person name="Rokhsar D.S."/>
            <person name="Wang X."/>
            <person name="Schmutz J."/>
        </authorList>
    </citation>
    <scope>NUCLEOTIDE SEQUENCE [LARGE SCALE GENOMIC DNA]</scope>
</reference>
<comment type="similarity">
    <text evidence="1">Belongs to the peptidase A1 family.</text>
</comment>
<sequence>MDLRRLALAVVTMVAALVGEFGCSAYGNVVTFDVKHKFAGKRNNLRAMKAHDMRRHGRFLSTVDVDVPIGGDGHPSGAGLYFAKLKIGNPLEEFHVQVDTGSDILWVNCVGCDKCPEKSDLGIPLKQYDHKKSSTSSLVYCNNEFCATAHDGKLKDCKPDLQCEYYVTYGDGTSNGGYFVKDIIELQQVTGNLQTSPTNGSIVFGCGSKRAGDSNTSSESVDGILGFGQANSSMISQLAQNGAVKNKFAHCLDTVDGGGIFAIGEVVGPQMNKTKMIARQPHYKITLKEVHIGDTIVKLETSFFGGIDENAAIIDSGTTLAYLPTAIHEQIIQKITSGKSLEMEKIEDHFSCFKYDKNVDDEFPVIKLLFKDSLVLTVYPHDYLFRFRDDMRCIGWQDGGPKSPDDDEMILLGDLVLSNKLVIYDIENQTIGWTEYNCTSSVKVKNGNTEYSVGYHSLSSASSFTIGGILAFLFILYSFTSLFYIT</sequence>
<dbReference type="InterPro" id="IPR032861">
    <property type="entry name" value="TAXi_N"/>
</dbReference>
<dbReference type="SUPFAM" id="SSF50630">
    <property type="entry name" value="Acid proteases"/>
    <property type="match status" value="1"/>
</dbReference>
<evidence type="ECO:0000256" key="3">
    <source>
        <dbReference type="ARBA" id="ARBA00022750"/>
    </source>
</evidence>
<evidence type="ECO:0000256" key="2">
    <source>
        <dbReference type="ARBA" id="ARBA00022670"/>
    </source>
</evidence>
<dbReference type="CDD" id="cd05476">
    <property type="entry name" value="pepsin_A_like_plant"/>
    <property type="match status" value="1"/>
</dbReference>
<dbReference type="InterPro" id="IPR032799">
    <property type="entry name" value="TAXi_C"/>
</dbReference>
<organism evidence="9 10">
    <name type="scientific">Gossypium raimondii</name>
    <name type="common">Peruvian cotton</name>
    <name type="synonym">Gossypium klotzschianum subsp. raimondii</name>
    <dbReference type="NCBI Taxonomy" id="29730"/>
    <lineage>
        <taxon>Eukaryota</taxon>
        <taxon>Viridiplantae</taxon>
        <taxon>Streptophyta</taxon>
        <taxon>Embryophyta</taxon>
        <taxon>Tracheophyta</taxon>
        <taxon>Spermatophyta</taxon>
        <taxon>Magnoliopsida</taxon>
        <taxon>eudicotyledons</taxon>
        <taxon>Gunneridae</taxon>
        <taxon>Pentapetalae</taxon>
        <taxon>rosids</taxon>
        <taxon>malvids</taxon>
        <taxon>Malvales</taxon>
        <taxon>Malvaceae</taxon>
        <taxon>Malvoideae</taxon>
        <taxon>Gossypium</taxon>
    </lineage>
</organism>
<feature type="transmembrane region" description="Helical" evidence="7">
    <location>
        <begin position="464"/>
        <end position="485"/>
    </location>
</feature>
<dbReference type="OMA" id="NEFCATA"/>
<dbReference type="eggNOG" id="KOG1339">
    <property type="taxonomic scope" value="Eukaryota"/>
</dbReference>
<dbReference type="Proteomes" id="UP000032304">
    <property type="component" value="Chromosome 4"/>
</dbReference>
<keyword evidence="3" id="KW-0064">Aspartyl protease</keyword>
<gene>
    <name evidence="9" type="ORF">B456_004G263600</name>
</gene>
<dbReference type="EMBL" id="CM001743">
    <property type="protein sequence ID" value="KJB26861.1"/>
    <property type="molecule type" value="Genomic_DNA"/>
</dbReference>
<protein>
    <recommendedName>
        <fullName evidence="8">Peptidase A1 domain-containing protein</fullName>
    </recommendedName>
</protein>
<dbReference type="PANTHER" id="PTHR13683:SF768">
    <property type="entry name" value="EUKARYOTIC ASPARTYL PROTEASE FAMILY PROTEIN"/>
    <property type="match status" value="1"/>
</dbReference>
<keyword evidence="7" id="KW-1133">Transmembrane helix</keyword>
<keyword evidence="7" id="KW-0812">Transmembrane</keyword>
<dbReference type="PANTHER" id="PTHR13683">
    <property type="entry name" value="ASPARTYL PROTEASES"/>
    <property type="match status" value="1"/>
</dbReference>
<dbReference type="PROSITE" id="PS51767">
    <property type="entry name" value="PEPTIDASE_A1"/>
    <property type="match status" value="1"/>
</dbReference>
<feature type="domain" description="Peptidase A1" evidence="8">
    <location>
        <begin position="81"/>
        <end position="434"/>
    </location>
</feature>
<dbReference type="AlphaFoldDB" id="A0A0D2RB34"/>
<dbReference type="OrthoDB" id="2747330at2759"/>
<name>A0A0D2RB34_GOSRA</name>
<dbReference type="Gene3D" id="2.40.70.10">
    <property type="entry name" value="Acid Proteases"/>
    <property type="match status" value="2"/>
</dbReference>
<evidence type="ECO:0000256" key="5">
    <source>
        <dbReference type="ARBA" id="ARBA00023180"/>
    </source>
</evidence>
<dbReference type="InterPro" id="IPR034161">
    <property type="entry name" value="Pepsin-like_plant"/>
</dbReference>
<evidence type="ECO:0000313" key="9">
    <source>
        <dbReference type="EMBL" id="KJB26861.1"/>
    </source>
</evidence>
<accession>A0A0D2RB34</accession>
<dbReference type="KEGG" id="gra:105792727"/>
<keyword evidence="4" id="KW-0378">Hydrolase</keyword>
<dbReference type="STRING" id="29730.A0A0D2RB34"/>
<dbReference type="PRINTS" id="PR00792">
    <property type="entry name" value="PEPSIN"/>
</dbReference>
<keyword evidence="5" id="KW-0325">Glycoprotein</keyword>
<keyword evidence="7" id="KW-0472">Membrane</keyword>
<dbReference type="Pfam" id="PF14541">
    <property type="entry name" value="TAXi_C"/>
    <property type="match status" value="1"/>
</dbReference>
<evidence type="ECO:0000313" key="10">
    <source>
        <dbReference type="Proteomes" id="UP000032304"/>
    </source>
</evidence>
<dbReference type="InterPro" id="IPR001461">
    <property type="entry name" value="Aspartic_peptidase_A1"/>
</dbReference>
<feature type="active site" evidence="6">
    <location>
        <position position="99"/>
    </location>
</feature>
<evidence type="ECO:0000256" key="6">
    <source>
        <dbReference type="PIRSR" id="PIRSR601461-1"/>
    </source>
</evidence>
<evidence type="ECO:0000256" key="1">
    <source>
        <dbReference type="ARBA" id="ARBA00007447"/>
    </source>
</evidence>
<dbReference type="InterPro" id="IPR021109">
    <property type="entry name" value="Peptidase_aspartic_dom_sf"/>
</dbReference>